<feature type="transmembrane region" description="Helical" evidence="2">
    <location>
        <begin position="12"/>
        <end position="34"/>
    </location>
</feature>
<dbReference type="InterPro" id="IPR037401">
    <property type="entry name" value="SnoaL-like"/>
</dbReference>
<protein>
    <submittedName>
        <fullName evidence="4">Nuclear transport factor 2 family protein</fullName>
    </submittedName>
</protein>
<organism evidence="4 5">
    <name type="scientific">Nonomuraea insulae</name>
    <dbReference type="NCBI Taxonomy" id="1616787"/>
    <lineage>
        <taxon>Bacteria</taxon>
        <taxon>Bacillati</taxon>
        <taxon>Actinomycetota</taxon>
        <taxon>Actinomycetes</taxon>
        <taxon>Streptosporangiales</taxon>
        <taxon>Streptosporangiaceae</taxon>
        <taxon>Nonomuraea</taxon>
    </lineage>
</organism>
<keyword evidence="2" id="KW-0812">Transmembrane</keyword>
<evidence type="ECO:0000313" key="4">
    <source>
        <dbReference type="EMBL" id="MFC5832702.1"/>
    </source>
</evidence>
<evidence type="ECO:0000259" key="3">
    <source>
        <dbReference type="Pfam" id="PF12680"/>
    </source>
</evidence>
<dbReference type="PROSITE" id="PS51257">
    <property type="entry name" value="PROKAR_LIPOPROTEIN"/>
    <property type="match status" value="1"/>
</dbReference>
<dbReference type="EMBL" id="JBHSPA010000084">
    <property type="protein sequence ID" value="MFC5832702.1"/>
    <property type="molecule type" value="Genomic_DNA"/>
</dbReference>
<sequence length="214" mass="21735">MNAQSSRSAGRLFSALSVRWVILVVAVPVLTVAACGTTPAAKPPPSPMPSATSVPAYSATATSVPAYSATPTSVPAYSATAASAPSKTTPAPSETTTSVPSGTGSGAGEGVGGEARAYVDAVNARDLDALVSAFAPDAEIIDVSRSIRGHDAIREWAGDEVIGGTLRVVSIAEDRADGQKLLVHWAPAGSDGWRAHYDFTVGGGRIVRADLQYA</sequence>
<proteinExistence type="predicted"/>
<dbReference type="Proteomes" id="UP001596058">
    <property type="component" value="Unassembled WGS sequence"/>
</dbReference>
<evidence type="ECO:0000256" key="2">
    <source>
        <dbReference type="SAM" id="Phobius"/>
    </source>
</evidence>
<dbReference type="InterPro" id="IPR032710">
    <property type="entry name" value="NTF2-like_dom_sf"/>
</dbReference>
<evidence type="ECO:0000256" key="1">
    <source>
        <dbReference type="SAM" id="MobiDB-lite"/>
    </source>
</evidence>
<dbReference type="RefSeq" id="WP_379522136.1">
    <property type="nucleotide sequence ID" value="NZ_JBHSPA010000084.1"/>
</dbReference>
<keyword evidence="2" id="KW-0472">Membrane</keyword>
<feature type="domain" description="SnoaL-like" evidence="3">
    <location>
        <begin position="115"/>
        <end position="206"/>
    </location>
</feature>
<feature type="compositionally biased region" description="Low complexity" evidence="1">
    <location>
        <begin position="83"/>
        <end position="102"/>
    </location>
</feature>
<dbReference type="SUPFAM" id="SSF54427">
    <property type="entry name" value="NTF2-like"/>
    <property type="match status" value="1"/>
</dbReference>
<dbReference type="Pfam" id="PF12680">
    <property type="entry name" value="SnoaL_2"/>
    <property type="match status" value="1"/>
</dbReference>
<gene>
    <name evidence="4" type="ORF">ACFPZ3_53365</name>
</gene>
<keyword evidence="2" id="KW-1133">Transmembrane helix</keyword>
<evidence type="ECO:0000313" key="5">
    <source>
        <dbReference type="Proteomes" id="UP001596058"/>
    </source>
</evidence>
<dbReference type="Gene3D" id="3.10.450.50">
    <property type="match status" value="1"/>
</dbReference>
<accession>A0ABW1D5D4</accession>
<keyword evidence="5" id="KW-1185">Reference proteome</keyword>
<reference evidence="5" key="1">
    <citation type="journal article" date="2019" name="Int. J. Syst. Evol. Microbiol.">
        <title>The Global Catalogue of Microorganisms (GCM) 10K type strain sequencing project: providing services to taxonomists for standard genome sequencing and annotation.</title>
        <authorList>
            <consortium name="The Broad Institute Genomics Platform"/>
            <consortium name="The Broad Institute Genome Sequencing Center for Infectious Disease"/>
            <person name="Wu L."/>
            <person name="Ma J."/>
        </authorList>
    </citation>
    <scope>NUCLEOTIDE SEQUENCE [LARGE SCALE GENOMIC DNA]</scope>
    <source>
        <strain evidence="5">CCUG 53903</strain>
    </source>
</reference>
<name>A0ABW1D5D4_9ACTN</name>
<feature type="region of interest" description="Disordered" evidence="1">
    <location>
        <begin position="83"/>
        <end position="111"/>
    </location>
</feature>
<comment type="caution">
    <text evidence="4">The sequence shown here is derived from an EMBL/GenBank/DDBJ whole genome shotgun (WGS) entry which is preliminary data.</text>
</comment>